<organism evidence="1 2">
    <name type="scientific">Mixta intestinalis</name>
    <dbReference type="NCBI Taxonomy" id="1615494"/>
    <lineage>
        <taxon>Bacteria</taxon>
        <taxon>Pseudomonadati</taxon>
        <taxon>Pseudomonadota</taxon>
        <taxon>Gammaproteobacteria</taxon>
        <taxon>Enterobacterales</taxon>
        <taxon>Erwiniaceae</taxon>
        <taxon>Mixta</taxon>
    </lineage>
</organism>
<name>A0A6P1PVB6_9GAMM</name>
<dbReference type="EMBL" id="CP028271">
    <property type="protein sequence ID" value="QHM69937.1"/>
    <property type="molecule type" value="Genomic_DNA"/>
</dbReference>
<evidence type="ECO:0000313" key="2">
    <source>
        <dbReference type="Proteomes" id="UP000464053"/>
    </source>
</evidence>
<dbReference type="KEGG" id="mint:C7M51_00196"/>
<keyword evidence="2" id="KW-1185">Reference proteome</keyword>
<dbReference type="OrthoDB" id="1494155at2"/>
<gene>
    <name evidence="1" type="ORF">C7M51_00196</name>
</gene>
<reference evidence="1 2" key="1">
    <citation type="submission" date="2018-03" db="EMBL/GenBank/DDBJ databases">
        <title>Pantoea intestinalis SRCM103226 isolated form the mealworm.</title>
        <authorList>
            <person name="Jeong D.-Y."/>
            <person name="Kim J.W."/>
        </authorList>
    </citation>
    <scope>NUCLEOTIDE SEQUENCE [LARGE SCALE GENOMIC DNA]</scope>
    <source>
        <strain evidence="1 2">SRCM103226</strain>
    </source>
</reference>
<accession>A0A6P1PVB6</accession>
<dbReference type="RefSeq" id="WP_160619750.1">
    <property type="nucleotide sequence ID" value="NZ_CP028271.1"/>
</dbReference>
<proteinExistence type="predicted"/>
<sequence>MANIENSNVARIFKDITKAARYIRENESEQYARINNNILEYLDGKEDFSYEYFVNDKVGYRIVNQTIATVLSIKVNEIYLAAEVFNKSPNLDNFNKLINCYYVEVLANIAAYFEGKELPARLDTNLSLVIMLCMAFFPIDEKKIIMMQLSRRLKNRIKDANKKNNPVYKICYGGHTVLPLSINLYNKFSGEENIVTDLSGLMDDKKNILSPIILENFNDLYRRTWLGFLSDDIGFVTSLFKELGDFHLERSKSNRKTFYEFDNTIWQYFPVEIICLLVIRQSCGKNVDFISHPVIDAFMPFIKDEKNYSLNTLSLKIRRELFKRNNYAMLFEL</sequence>
<protein>
    <submittedName>
        <fullName evidence="1">Uncharacterized protein</fullName>
    </submittedName>
</protein>
<evidence type="ECO:0000313" key="1">
    <source>
        <dbReference type="EMBL" id="QHM69937.1"/>
    </source>
</evidence>
<dbReference type="Proteomes" id="UP000464053">
    <property type="component" value="Chromosome"/>
</dbReference>
<dbReference type="AlphaFoldDB" id="A0A6P1PVB6"/>